<evidence type="ECO:0000259" key="1">
    <source>
        <dbReference type="PROSITE" id="PS50943"/>
    </source>
</evidence>
<protein>
    <submittedName>
        <fullName evidence="2">Helix-turn-helix transcriptional regulator</fullName>
    </submittedName>
</protein>
<dbReference type="Pfam" id="PF01381">
    <property type="entry name" value="HTH_3"/>
    <property type="match status" value="1"/>
</dbReference>
<evidence type="ECO:0000313" key="2">
    <source>
        <dbReference type="EMBL" id="NHM04860.1"/>
    </source>
</evidence>
<dbReference type="Proteomes" id="UP000761423">
    <property type="component" value="Unassembled WGS sequence"/>
</dbReference>
<comment type="caution">
    <text evidence="2">The sequence shown here is derived from an EMBL/GenBank/DDBJ whole genome shotgun (WGS) entry which is preliminary data.</text>
</comment>
<evidence type="ECO:0000313" key="3">
    <source>
        <dbReference type="Proteomes" id="UP000761423"/>
    </source>
</evidence>
<accession>A0ABX0ICC6</accession>
<gene>
    <name evidence="2" type="ORF">G4L40_09120</name>
</gene>
<proteinExistence type="predicted"/>
<dbReference type="SMART" id="SM00530">
    <property type="entry name" value="HTH_XRE"/>
    <property type="match status" value="1"/>
</dbReference>
<feature type="domain" description="HTH cro/C1-type" evidence="1">
    <location>
        <begin position="9"/>
        <end position="55"/>
    </location>
</feature>
<dbReference type="InterPro" id="IPR001387">
    <property type="entry name" value="Cro/C1-type_HTH"/>
</dbReference>
<keyword evidence="3" id="KW-1185">Reference proteome</keyword>
<dbReference type="EMBL" id="JAAJBV010000006">
    <property type="protein sequence ID" value="NHM04860.1"/>
    <property type="molecule type" value="Genomic_DNA"/>
</dbReference>
<dbReference type="PROSITE" id="PS50943">
    <property type="entry name" value="HTH_CROC1"/>
    <property type="match status" value="1"/>
</dbReference>
<organism evidence="2 3">
    <name type="scientific">Flavobacterium celericrescens</name>
    <dbReference type="NCBI Taxonomy" id="2709780"/>
    <lineage>
        <taxon>Bacteria</taxon>
        <taxon>Pseudomonadati</taxon>
        <taxon>Bacteroidota</taxon>
        <taxon>Flavobacteriia</taxon>
        <taxon>Flavobacteriales</taxon>
        <taxon>Flavobacteriaceae</taxon>
        <taxon>Flavobacterium</taxon>
    </lineage>
</organism>
<sequence length="66" mass="7485">MKIDIGKLIKEAREKQNLTQEELAQKVGKKRSYISRIEGVEGSNIKLKTLIEIVDKGFKGKITIDL</sequence>
<dbReference type="CDD" id="cd00093">
    <property type="entry name" value="HTH_XRE"/>
    <property type="match status" value="1"/>
</dbReference>
<dbReference type="SUPFAM" id="SSF47413">
    <property type="entry name" value="lambda repressor-like DNA-binding domains"/>
    <property type="match status" value="1"/>
</dbReference>
<dbReference type="RefSeq" id="WP_166236896.1">
    <property type="nucleotide sequence ID" value="NZ_JAAJBV010000006.1"/>
</dbReference>
<dbReference type="InterPro" id="IPR010982">
    <property type="entry name" value="Lambda_DNA-bd_dom_sf"/>
</dbReference>
<reference evidence="2 3" key="1">
    <citation type="submission" date="2020-02" db="EMBL/GenBank/DDBJ databases">
        <authorList>
            <person name="Chen W.-M."/>
        </authorList>
    </citation>
    <scope>NUCLEOTIDE SEQUENCE [LARGE SCALE GENOMIC DNA]</scope>
    <source>
        <strain evidence="2 3">TWA-26</strain>
    </source>
</reference>
<dbReference type="Gene3D" id="1.10.260.40">
    <property type="entry name" value="lambda repressor-like DNA-binding domains"/>
    <property type="match status" value="1"/>
</dbReference>
<name>A0ABX0ICC6_9FLAO</name>